<comment type="similarity">
    <text evidence="2 6">Belongs to the cytochrome P450 family.</text>
</comment>
<dbReference type="Gene3D" id="1.10.630.10">
    <property type="entry name" value="Cytochrome P450"/>
    <property type="match status" value="1"/>
</dbReference>
<keyword evidence="4 5" id="KW-0408">Iron</keyword>
<keyword evidence="8" id="KW-1185">Reference proteome</keyword>
<keyword evidence="6" id="KW-0560">Oxidoreductase</keyword>
<dbReference type="AlphaFoldDB" id="A0A8H7Q705"/>
<dbReference type="GO" id="GO:0020037">
    <property type="term" value="F:heme binding"/>
    <property type="evidence" value="ECO:0007669"/>
    <property type="project" value="InterPro"/>
</dbReference>
<keyword evidence="5 6" id="KW-0349">Heme</keyword>
<dbReference type="InterPro" id="IPR036396">
    <property type="entry name" value="Cyt_P450_sf"/>
</dbReference>
<accession>A0A8H7Q705</accession>
<dbReference type="InterPro" id="IPR002401">
    <property type="entry name" value="Cyt_P450_E_grp-I"/>
</dbReference>
<evidence type="ECO:0000256" key="3">
    <source>
        <dbReference type="ARBA" id="ARBA00022723"/>
    </source>
</evidence>
<dbReference type="GO" id="GO:0016705">
    <property type="term" value="F:oxidoreductase activity, acting on paired donors, with incorporation or reduction of molecular oxygen"/>
    <property type="evidence" value="ECO:0007669"/>
    <property type="project" value="InterPro"/>
</dbReference>
<dbReference type="PANTHER" id="PTHR24305:SF166">
    <property type="entry name" value="CYTOCHROME P450 12A4, MITOCHONDRIAL-RELATED"/>
    <property type="match status" value="1"/>
</dbReference>
<protein>
    <recommendedName>
        <fullName evidence="9">Cytochrome P450</fullName>
    </recommendedName>
</protein>
<dbReference type="Pfam" id="PF00067">
    <property type="entry name" value="p450"/>
    <property type="match status" value="1"/>
</dbReference>
<dbReference type="GO" id="GO:0005506">
    <property type="term" value="F:iron ion binding"/>
    <property type="evidence" value="ECO:0007669"/>
    <property type="project" value="InterPro"/>
</dbReference>
<dbReference type="PRINTS" id="PR00463">
    <property type="entry name" value="EP450I"/>
</dbReference>
<dbReference type="PANTHER" id="PTHR24305">
    <property type="entry name" value="CYTOCHROME P450"/>
    <property type="match status" value="1"/>
</dbReference>
<evidence type="ECO:0000256" key="6">
    <source>
        <dbReference type="RuleBase" id="RU000461"/>
    </source>
</evidence>
<dbReference type="OrthoDB" id="1470350at2759"/>
<proteinExistence type="inferred from homology"/>
<evidence type="ECO:0000256" key="5">
    <source>
        <dbReference type="PIRSR" id="PIRSR602401-1"/>
    </source>
</evidence>
<dbReference type="PRINTS" id="PR00385">
    <property type="entry name" value="P450"/>
</dbReference>
<keyword evidence="6" id="KW-0503">Monooxygenase</keyword>
<evidence type="ECO:0000256" key="2">
    <source>
        <dbReference type="ARBA" id="ARBA00010617"/>
    </source>
</evidence>
<dbReference type="InterPro" id="IPR001128">
    <property type="entry name" value="Cyt_P450"/>
</dbReference>
<dbReference type="PROSITE" id="PS00086">
    <property type="entry name" value="CYTOCHROME_P450"/>
    <property type="match status" value="1"/>
</dbReference>
<dbReference type="InterPro" id="IPR050121">
    <property type="entry name" value="Cytochrome_P450_monoxygenase"/>
</dbReference>
<comment type="cofactor">
    <cofactor evidence="1 5">
        <name>heme</name>
        <dbReference type="ChEBI" id="CHEBI:30413"/>
    </cofactor>
</comment>
<gene>
    <name evidence="7" type="ORF">INT44_005339</name>
</gene>
<dbReference type="SUPFAM" id="SSF48264">
    <property type="entry name" value="Cytochrome P450"/>
    <property type="match status" value="1"/>
</dbReference>
<evidence type="ECO:0000313" key="8">
    <source>
        <dbReference type="Proteomes" id="UP000612746"/>
    </source>
</evidence>
<reference evidence="7" key="1">
    <citation type="submission" date="2020-12" db="EMBL/GenBank/DDBJ databases">
        <title>Metabolic potential, ecology and presence of endohyphal bacteria is reflected in genomic diversity of Mucoromycotina.</title>
        <authorList>
            <person name="Muszewska A."/>
            <person name="Okrasinska A."/>
            <person name="Steczkiewicz K."/>
            <person name="Drgas O."/>
            <person name="Orlowska M."/>
            <person name="Perlinska-Lenart U."/>
            <person name="Aleksandrzak-Piekarczyk T."/>
            <person name="Szatraj K."/>
            <person name="Zielenkiewicz U."/>
            <person name="Pilsyk S."/>
            <person name="Malc E."/>
            <person name="Mieczkowski P."/>
            <person name="Kruszewska J.S."/>
            <person name="Biernat P."/>
            <person name="Pawlowska J."/>
        </authorList>
    </citation>
    <scope>NUCLEOTIDE SEQUENCE</scope>
    <source>
        <strain evidence="7">WA0000051536</strain>
    </source>
</reference>
<evidence type="ECO:0008006" key="9">
    <source>
        <dbReference type="Google" id="ProtNLM"/>
    </source>
</evidence>
<feature type="binding site" description="axial binding residue" evidence="5">
    <location>
        <position position="467"/>
    </location>
    <ligand>
        <name>heme</name>
        <dbReference type="ChEBI" id="CHEBI:30413"/>
    </ligand>
    <ligandPart>
        <name>Fe</name>
        <dbReference type="ChEBI" id="CHEBI:18248"/>
    </ligandPart>
</feature>
<sequence>MSTLLNRLQELVAGSTVPYLSFNRDIVDKVGRTTGLLVATYVVTTASRTLPIYHFIRAYSAFFGPLSKYPGPFLAKLFDWGDGYYDSPAGTRYLKLMELHKKYGHIVRIAQNKLSISDKDMIQQILVTDDLPKGHNYEAYQIDGHPTMFDTTDKTFHKSRRRIVSPAFSLRYIGTMEPLMRTATANLDGVITKSINEANAEGREYAKVDLWMMLQHFAMDIIGLAAFGTEFNMVTTGHHPLTTIISNRLKFTSFIGLHPKISRWIPKSQDPYLVNFMKDVIQRRIDSGEKRQDILDYLIGTLNTKSEDDRLKIDDIINEVVLFLIAGSETTSNTMGFLFMEMLNNPHVYEKLRNEIDAIEMEEGQTMLQNNQVKALPYLNAVIEEALRLHPANPGGALRRTVNDITLVGKHHIPKNTTVIAMSMATQTHPDYWEEADRFMPERWLDPAEAKENAMAWFPFSAGSRNCIGKAFSLQEMRICVSNLVKRFEFLPIESSMEDAKDRRQFITLGIAKNTFKVRAVLRT</sequence>
<dbReference type="GO" id="GO:0004497">
    <property type="term" value="F:monooxygenase activity"/>
    <property type="evidence" value="ECO:0007669"/>
    <property type="project" value="UniProtKB-KW"/>
</dbReference>
<evidence type="ECO:0000256" key="1">
    <source>
        <dbReference type="ARBA" id="ARBA00001971"/>
    </source>
</evidence>
<dbReference type="InterPro" id="IPR017972">
    <property type="entry name" value="Cyt_P450_CS"/>
</dbReference>
<name>A0A8H7Q705_9FUNG</name>
<evidence type="ECO:0000313" key="7">
    <source>
        <dbReference type="EMBL" id="KAG2187649.1"/>
    </source>
</evidence>
<dbReference type="EMBL" id="JAEPRA010000003">
    <property type="protein sequence ID" value="KAG2187649.1"/>
    <property type="molecule type" value="Genomic_DNA"/>
</dbReference>
<keyword evidence="3 5" id="KW-0479">Metal-binding</keyword>
<dbReference type="Proteomes" id="UP000612746">
    <property type="component" value="Unassembled WGS sequence"/>
</dbReference>
<comment type="caution">
    <text evidence="7">The sequence shown here is derived from an EMBL/GenBank/DDBJ whole genome shotgun (WGS) entry which is preliminary data.</text>
</comment>
<evidence type="ECO:0000256" key="4">
    <source>
        <dbReference type="ARBA" id="ARBA00023004"/>
    </source>
</evidence>
<organism evidence="7 8">
    <name type="scientific">Umbelopsis vinacea</name>
    <dbReference type="NCBI Taxonomy" id="44442"/>
    <lineage>
        <taxon>Eukaryota</taxon>
        <taxon>Fungi</taxon>
        <taxon>Fungi incertae sedis</taxon>
        <taxon>Mucoromycota</taxon>
        <taxon>Mucoromycotina</taxon>
        <taxon>Umbelopsidomycetes</taxon>
        <taxon>Umbelopsidales</taxon>
        <taxon>Umbelopsidaceae</taxon>
        <taxon>Umbelopsis</taxon>
    </lineage>
</organism>